<evidence type="ECO:0000313" key="11">
    <source>
        <dbReference type="Proteomes" id="UP000245212"/>
    </source>
</evidence>
<dbReference type="Proteomes" id="UP000245212">
    <property type="component" value="Unassembled WGS sequence"/>
</dbReference>
<dbReference type="SUPFAM" id="SSF52833">
    <property type="entry name" value="Thioredoxin-like"/>
    <property type="match status" value="1"/>
</dbReference>
<dbReference type="InterPro" id="IPR051470">
    <property type="entry name" value="Thiol:disulfide_interchange"/>
</dbReference>
<dbReference type="SUPFAM" id="SSF54423">
    <property type="entry name" value="DsbC/DsbG N-terminal domain-like"/>
    <property type="match status" value="1"/>
</dbReference>
<dbReference type="PROSITE" id="PS00194">
    <property type="entry name" value="THIOREDOXIN_1"/>
    <property type="match status" value="1"/>
</dbReference>
<dbReference type="Gene3D" id="3.40.30.10">
    <property type="entry name" value="Glutaredoxin"/>
    <property type="match status" value="1"/>
</dbReference>
<keyword evidence="4 7" id="KW-0574">Periplasm</keyword>
<evidence type="ECO:0000256" key="2">
    <source>
        <dbReference type="ARBA" id="ARBA00009813"/>
    </source>
</evidence>
<comment type="subcellular location">
    <subcellularLocation>
        <location evidence="1 7">Periplasm</location>
    </subcellularLocation>
</comment>
<evidence type="ECO:0000256" key="1">
    <source>
        <dbReference type="ARBA" id="ARBA00004418"/>
    </source>
</evidence>
<dbReference type="EMBL" id="QETA01000009">
    <property type="protein sequence ID" value="PWF21070.1"/>
    <property type="molecule type" value="Genomic_DNA"/>
</dbReference>
<comment type="function">
    <text evidence="7">Required for disulfide bond formation in some periplasmic proteins. Acts by transferring its disulfide bond to other proteins and is reduced in the process.</text>
</comment>
<evidence type="ECO:0000256" key="7">
    <source>
        <dbReference type="RuleBase" id="RU364038"/>
    </source>
</evidence>
<dbReference type="CDD" id="cd03020">
    <property type="entry name" value="DsbA_DsbC_DsbG"/>
    <property type="match status" value="1"/>
</dbReference>
<organism evidence="10 11">
    <name type="scientific">Corticimicrobacter populi</name>
    <dbReference type="NCBI Taxonomy" id="2175229"/>
    <lineage>
        <taxon>Bacteria</taxon>
        <taxon>Pseudomonadati</taxon>
        <taxon>Pseudomonadota</taxon>
        <taxon>Betaproteobacteria</taxon>
        <taxon>Burkholderiales</taxon>
        <taxon>Alcaligenaceae</taxon>
        <taxon>Corticimicrobacter</taxon>
    </lineage>
</organism>
<evidence type="ECO:0000256" key="5">
    <source>
        <dbReference type="ARBA" id="ARBA00023157"/>
    </source>
</evidence>
<feature type="domain" description="Thioredoxin-like fold" evidence="9">
    <location>
        <begin position="133"/>
        <end position="253"/>
    </location>
</feature>
<sequence length="262" mass="28581">MGRSGRLTTGLHHARRLTRVAAACALSLMGVLAAPAVWAATTAVDGAEAEAVKQRFEARFDGLKATAVNPTPYGLYEVQLDDELVYVDPEVNFVLNGSLIDAKTREDVTRARKEALSAIDFSDLPTELSIRQVKGDGSRQVAIFEDPNCGYCKALRKTLEEVDNLTIHTFLLPILGPDSVTKATNVWCAKDQGKVWDEWMLKGRTPAQASCDAPLQDWTALARTLNIRGTPAVFFEDGTRVAGAMPLDMFNSRLERASQAAQ</sequence>
<dbReference type="InterPro" id="IPR017937">
    <property type="entry name" value="Thioredoxin_CS"/>
</dbReference>
<evidence type="ECO:0000259" key="8">
    <source>
        <dbReference type="Pfam" id="PF10411"/>
    </source>
</evidence>
<evidence type="ECO:0000259" key="9">
    <source>
        <dbReference type="Pfam" id="PF13098"/>
    </source>
</evidence>
<dbReference type="InterPro" id="IPR036249">
    <property type="entry name" value="Thioredoxin-like_sf"/>
</dbReference>
<comment type="caution">
    <text evidence="10">The sequence shown here is derived from an EMBL/GenBank/DDBJ whole genome shotgun (WGS) entry which is preliminary data.</text>
</comment>
<dbReference type="AlphaFoldDB" id="A0A2V1JXK9"/>
<feature type="signal peptide" evidence="7">
    <location>
        <begin position="1"/>
        <end position="39"/>
    </location>
</feature>
<evidence type="ECO:0000256" key="4">
    <source>
        <dbReference type="ARBA" id="ARBA00022764"/>
    </source>
</evidence>
<keyword evidence="6 7" id="KW-0676">Redox-active center</keyword>
<dbReference type="InterPro" id="IPR018950">
    <property type="entry name" value="DiS-bond_isomerase_DsbC/G_N"/>
</dbReference>
<accession>A0A2V1JXK9</accession>
<keyword evidence="5" id="KW-1015">Disulfide bond</keyword>
<dbReference type="GO" id="GO:0042597">
    <property type="term" value="C:periplasmic space"/>
    <property type="evidence" value="ECO:0007669"/>
    <property type="project" value="UniProtKB-SubCell"/>
</dbReference>
<feature type="domain" description="Disulphide bond isomerase DsbC/G N-terminal" evidence="8">
    <location>
        <begin position="46"/>
        <end position="109"/>
    </location>
</feature>
<dbReference type="Pfam" id="PF13098">
    <property type="entry name" value="Thioredoxin_2"/>
    <property type="match status" value="1"/>
</dbReference>
<protein>
    <recommendedName>
        <fullName evidence="7">Thiol:disulfide interchange protein</fullName>
    </recommendedName>
</protein>
<evidence type="ECO:0000313" key="10">
    <source>
        <dbReference type="EMBL" id="PWF21070.1"/>
    </source>
</evidence>
<evidence type="ECO:0000256" key="6">
    <source>
        <dbReference type="ARBA" id="ARBA00023284"/>
    </source>
</evidence>
<comment type="similarity">
    <text evidence="2 7">Belongs to the thioredoxin family. DsbC subfamily.</text>
</comment>
<evidence type="ECO:0000256" key="3">
    <source>
        <dbReference type="ARBA" id="ARBA00022729"/>
    </source>
</evidence>
<dbReference type="PANTHER" id="PTHR35272:SF3">
    <property type="entry name" value="THIOL:DISULFIDE INTERCHANGE PROTEIN DSBC"/>
    <property type="match status" value="1"/>
</dbReference>
<gene>
    <name evidence="10" type="ORF">DD235_16235</name>
</gene>
<dbReference type="Pfam" id="PF10411">
    <property type="entry name" value="DsbC_N"/>
    <property type="match status" value="1"/>
</dbReference>
<dbReference type="Gene3D" id="3.10.450.70">
    <property type="entry name" value="Disulphide bond isomerase, DsbC/G, N-terminal"/>
    <property type="match status" value="1"/>
</dbReference>
<dbReference type="InterPro" id="IPR033954">
    <property type="entry name" value="DiS-bond_Isoase_DsbC/G"/>
</dbReference>
<proteinExistence type="inferred from homology"/>
<keyword evidence="3 7" id="KW-0732">Signal</keyword>
<reference evidence="11" key="1">
    <citation type="submission" date="2018-05" db="EMBL/GenBank/DDBJ databases">
        <authorList>
            <person name="Li Y."/>
        </authorList>
    </citation>
    <scope>NUCLEOTIDE SEQUENCE [LARGE SCALE GENOMIC DNA]</scope>
    <source>
        <strain evidence="11">3d-2-2</strain>
    </source>
</reference>
<feature type="chain" id="PRO_5015799795" description="Thiol:disulfide interchange protein" evidence="7">
    <location>
        <begin position="40"/>
        <end position="262"/>
    </location>
</feature>
<name>A0A2V1JXK9_9BURK</name>
<dbReference type="InterPro" id="IPR009094">
    <property type="entry name" value="DiS-bond_isomerase_DsbC/G_N_sf"/>
</dbReference>
<dbReference type="InterPro" id="IPR012336">
    <property type="entry name" value="Thioredoxin-like_fold"/>
</dbReference>
<keyword evidence="11" id="KW-1185">Reference proteome</keyword>
<dbReference type="PANTHER" id="PTHR35272">
    <property type="entry name" value="THIOL:DISULFIDE INTERCHANGE PROTEIN DSBC-RELATED"/>
    <property type="match status" value="1"/>
</dbReference>